<dbReference type="Pfam" id="PF02275">
    <property type="entry name" value="CBAH"/>
    <property type="match status" value="1"/>
</dbReference>
<keyword evidence="2 5" id="KW-0378">Hydrolase</keyword>
<proteinExistence type="inferred from homology"/>
<evidence type="ECO:0000256" key="1">
    <source>
        <dbReference type="ARBA" id="ARBA00006625"/>
    </source>
</evidence>
<evidence type="ECO:0000256" key="2">
    <source>
        <dbReference type="ARBA" id="ARBA00022801"/>
    </source>
</evidence>
<sequence>MKKHNLIIKKLATIFVVLITILSMAVVPPAQACSRLVYQGSSNGPITARSMDWLNDPGTDLWVFPKGMKRDGGTGCNSITWTSKYGSIITSSYDMGTVDGMNDQGLVANLLFLTATDYGKIEPGDKTLSIGGWGQYVLDNYATVNEAVTELQQEPFRIIPATVKDILSQNLGLDIPEDQSQLEFTLHLSLSDPSGDSAIFEYIDGKLQIHHAKEYQVLTNDPIFDQQLGLNTYWNQVGGGSFLPGTNNPSDRFVRASYYLAEMNNNWISELQKNRRNEIAAALGIIRNVSDPLGLSGFGVSTTVWRTVSDQTNLTYFFEFTKSPNVFWVEMSKLNLEEGAPVMKLENVDSLSLVGEVSGEFQEAEPFSWDLSSVLDD</sequence>
<dbReference type="InterPro" id="IPR029055">
    <property type="entry name" value="Ntn_hydrolases_N"/>
</dbReference>
<dbReference type="GO" id="GO:0016787">
    <property type="term" value="F:hydrolase activity"/>
    <property type="evidence" value="ECO:0007669"/>
    <property type="project" value="UniProtKB-KW"/>
</dbReference>
<evidence type="ECO:0000313" key="5">
    <source>
        <dbReference type="EMBL" id="QCP68983.1"/>
    </source>
</evidence>
<dbReference type="InterPro" id="IPR029132">
    <property type="entry name" value="CBAH/NAAA_C"/>
</dbReference>
<dbReference type="PANTHER" id="PTHR35527">
    <property type="entry name" value="CHOLOYLGLYCINE HYDROLASE"/>
    <property type="match status" value="1"/>
</dbReference>
<organism evidence="5">
    <name type="scientific">Moorena producens ASI16Jul14-2</name>
    <dbReference type="NCBI Taxonomy" id="2546228"/>
    <lineage>
        <taxon>Bacteria</taxon>
        <taxon>Bacillati</taxon>
        <taxon>Cyanobacteriota</taxon>
        <taxon>Cyanophyceae</taxon>
        <taxon>Coleofasciculales</taxon>
        <taxon>Coleofasciculaceae</taxon>
        <taxon>Moorena</taxon>
    </lineage>
</organism>
<name>A0A4P8JAL6_9CYAN</name>
<evidence type="ECO:0000256" key="3">
    <source>
        <dbReference type="SAM" id="SignalP"/>
    </source>
</evidence>
<dbReference type="SUPFAM" id="SSF56235">
    <property type="entry name" value="N-terminal nucleophile aminohydrolases (Ntn hydrolases)"/>
    <property type="match status" value="1"/>
</dbReference>
<dbReference type="EMBL" id="MK618714">
    <property type="protein sequence ID" value="QCP68983.1"/>
    <property type="molecule type" value="Genomic_DNA"/>
</dbReference>
<feature type="domain" description="Choloylglycine hydrolase/NAAA C-terminal" evidence="4">
    <location>
        <begin position="33"/>
        <end position="339"/>
    </location>
</feature>
<accession>A0A4P8JAL6</accession>
<dbReference type="InterPro" id="IPR052193">
    <property type="entry name" value="Peptidase_C59"/>
</dbReference>
<reference evidence="5" key="1">
    <citation type="journal article" date="2019" name="Angew. Chem. Int. Ed. Engl.">
        <title>Nature's Combinatorial Biosynthesis Produces Vatiamides A-F.</title>
        <authorList>
            <person name="Moss N.A."/>
            <person name="Seiler G."/>
            <person name="Leao T.F."/>
            <person name="Castro-Falcon G."/>
            <person name="Gerwick L."/>
            <person name="Hughes C.C."/>
            <person name="Gerwick W.H."/>
        </authorList>
    </citation>
    <scope>NUCLEOTIDE SEQUENCE</scope>
    <source>
        <strain evidence="5">ASI16Jul14-2</strain>
    </source>
</reference>
<dbReference type="Gene3D" id="3.60.60.10">
    <property type="entry name" value="Penicillin V Acylase, Chain A"/>
    <property type="match status" value="1"/>
</dbReference>
<dbReference type="CDD" id="cd01902">
    <property type="entry name" value="Ntn_CGH"/>
    <property type="match status" value="1"/>
</dbReference>
<dbReference type="PANTHER" id="PTHR35527:SF2">
    <property type="entry name" value="HYDROLASE"/>
    <property type="match status" value="1"/>
</dbReference>
<evidence type="ECO:0000259" key="4">
    <source>
        <dbReference type="Pfam" id="PF02275"/>
    </source>
</evidence>
<protein>
    <submittedName>
        <fullName evidence="5">Putative hydrolase</fullName>
    </submittedName>
</protein>
<keyword evidence="3" id="KW-0732">Signal</keyword>
<feature type="chain" id="PRO_5020880007" evidence="3">
    <location>
        <begin position="33"/>
        <end position="377"/>
    </location>
</feature>
<feature type="signal peptide" evidence="3">
    <location>
        <begin position="1"/>
        <end position="32"/>
    </location>
</feature>
<comment type="similarity">
    <text evidence="1">Belongs to the peptidase C59 family.</text>
</comment>
<dbReference type="AlphaFoldDB" id="A0A4P8JAL6"/>